<dbReference type="PANTHER" id="PTHR30108:SF17">
    <property type="entry name" value="FERULIC ACID DECARBOXYLASE 1"/>
    <property type="match status" value="1"/>
</dbReference>
<feature type="binding site" evidence="1">
    <location>
        <position position="404"/>
    </location>
    <ligand>
        <name>prenylated FMN</name>
        <dbReference type="ChEBI" id="CHEBI:87746"/>
    </ligand>
</feature>
<dbReference type="GO" id="GO:0046281">
    <property type="term" value="P:cinnamic acid catabolic process"/>
    <property type="evidence" value="ECO:0007669"/>
    <property type="project" value="UniProtKB-UniRule"/>
</dbReference>
<dbReference type="EMBL" id="LMYN01000234">
    <property type="protein sequence ID" value="KRZ98649.1"/>
    <property type="molecule type" value="Genomic_DNA"/>
</dbReference>
<dbReference type="SUPFAM" id="SSF50475">
    <property type="entry name" value="FMN-binding split barrel"/>
    <property type="match status" value="1"/>
</dbReference>
<keyword evidence="1" id="KW-0456">Lyase</keyword>
<dbReference type="HAMAP" id="MF_01983">
    <property type="entry name" value="UbiD_FDC"/>
    <property type="match status" value="1"/>
</dbReference>
<dbReference type="InterPro" id="IPR032903">
    <property type="entry name" value="FDC-like"/>
</dbReference>
<dbReference type="InterPro" id="IPR049383">
    <property type="entry name" value="UbiD-like_N"/>
</dbReference>
<keyword evidence="6" id="KW-1185">Reference proteome</keyword>
<sequence length="513" mass="57517">MSDLRPELRFRDFLQVLKNENDLIEITTECDPNLEVGAIMRRVYEEKLPVPLFKNLKKDIKNPDPNNLFDIAGCLGGLRDAKKGNDHARIAHHLGLDSQTPMNKIIDYLIEAKTKKPIPPILLEDASAAPCKMNKISGDRIRLNALPAPTLHHGDGGKYIQTYGMFVLQTPDKSWTNWSIARGMIHDDKHITGLVINPQHIRKVADKWAEIGKGDRIPFALCFGVPPASILVSSMPIPEDATEADYIGALVGESLSVVKCETNDLQVPADSEMVFEGTLNLNKMVEEGPFGEMHGYCFPGHGHPCPLYAVETITYRDNAILPVSNPGLCTDETHTLIGGLVSAECKQMALEHPKLKNVIMEAFTPYEGVALWLALKVNTTELVKLNTNSEEFCKLVGEYYYNSKPCFIIHEIILVGDDIDIFDFRKLFWAYATRHTPGDDQYMFEDSRSFPLAPFISQGPRIKTLKGGNCVTDCLFPNQYKPEGVNFITCDFDGYDESIKEKVLKSWSEYGYK</sequence>
<comment type="subcellular location">
    <subcellularLocation>
        <location evidence="1">Cytoplasm</location>
    </subcellularLocation>
</comment>
<evidence type="ECO:0000313" key="5">
    <source>
        <dbReference type="EMBL" id="KRZ98649.1"/>
    </source>
</evidence>
<dbReference type="Proteomes" id="UP000054251">
    <property type="component" value="Unassembled WGS sequence"/>
</dbReference>
<dbReference type="PANTHER" id="PTHR30108">
    <property type="entry name" value="3-OCTAPRENYL-4-HYDROXYBENZOATE CARBOXY-LYASE-RELATED"/>
    <property type="match status" value="1"/>
</dbReference>
<feature type="binding site" evidence="1">
    <location>
        <begin position="177"/>
        <end position="182"/>
    </location>
    <ligand>
        <name>prenylated FMN</name>
        <dbReference type="ChEBI" id="CHEBI:87746"/>
    </ligand>
</feature>
<dbReference type="Pfam" id="PF20696">
    <property type="entry name" value="UbiD_C"/>
    <property type="match status" value="1"/>
</dbReference>
<comment type="catalytic activity">
    <reaction evidence="1">
        <text>(E)-ferulate + H(+) = 2-methoxy-4-vinylphenol + CO2</text>
        <dbReference type="Rhea" id="RHEA:33807"/>
        <dbReference type="ChEBI" id="CHEBI:15378"/>
        <dbReference type="ChEBI" id="CHEBI:16526"/>
        <dbReference type="ChEBI" id="CHEBI:29749"/>
        <dbReference type="ChEBI" id="CHEBI:42438"/>
        <dbReference type="EC" id="4.1.1.102"/>
    </reaction>
</comment>
<dbReference type="InterPro" id="IPR048304">
    <property type="entry name" value="UbiD_Rift_dom"/>
</dbReference>
<dbReference type="RefSeq" id="XP_015464752.1">
    <property type="nucleotide sequence ID" value="XM_015614419.1"/>
</dbReference>
<gene>
    <name evidence="1" type="primary">FDC1</name>
    <name evidence="5" type="ORF">AC631_05590</name>
</gene>
<dbReference type="Gene3D" id="3.40.1670.10">
    <property type="entry name" value="UbiD C-terminal domain-like"/>
    <property type="match status" value="1"/>
</dbReference>
<dbReference type="InterPro" id="IPR049381">
    <property type="entry name" value="UbiD-like_C"/>
</dbReference>
<dbReference type="Pfam" id="PF20695">
    <property type="entry name" value="UbiD_N"/>
    <property type="match status" value="1"/>
</dbReference>
<keyword evidence="1" id="KW-0963">Cytoplasm</keyword>
<dbReference type="InterPro" id="IPR002830">
    <property type="entry name" value="UbiD"/>
</dbReference>
<dbReference type="GO" id="GO:0046872">
    <property type="term" value="F:metal ion binding"/>
    <property type="evidence" value="ECO:0007669"/>
    <property type="project" value="UniProtKB-KW"/>
</dbReference>
<dbReference type="Pfam" id="PF01977">
    <property type="entry name" value="UbiD"/>
    <property type="match status" value="1"/>
</dbReference>
<dbReference type="GeneID" id="26842599"/>
<feature type="domain" description="3-octaprenyl-4-hydroxybenzoate carboxy-lyase-like Rift-related" evidence="2">
    <location>
        <begin position="127"/>
        <end position="327"/>
    </location>
</feature>
<feature type="domain" description="3-octaprenyl-4-hydroxybenzoate carboxy-lyase-like C-terminal" evidence="4">
    <location>
        <begin position="334"/>
        <end position="474"/>
    </location>
</feature>
<dbReference type="OrthoDB" id="4878259at2759"/>
<accession>A0A0V1PR73</accession>
<name>A0A0V1PR73_9ASCO</name>
<reference evidence="5 6" key="1">
    <citation type="submission" date="2015-11" db="EMBL/GenBank/DDBJ databases">
        <title>The genome of Debaryomyces fabryi.</title>
        <authorList>
            <person name="Tafer H."/>
            <person name="Lopandic K."/>
        </authorList>
    </citation>
    <scope>NUCLEOTIDE SEQUENCE [LARGE SCALE GENOMIC DNA]</scope>
    <source>
        <strain evidence="5 6">CBS 789</strain>
    </source>
</reference>
<dbReference type="GO" id="GO:0033494">
    <property type="term" value="P:ferulate metabolic process"/>
    <property type="evidence" value="ECO:0007669"/>
    <property type="project" value="UniProtKB-UniRule"/>
</dbReference>
<feature type="binding site" evidence="1">
    <location>
        <position position="243"/>
    </location>
    <ligand>
        <name>Mn(2+)</name>
        <dbReference type="ChEBI" id="CHEBI:29035"/>
    </ligand>
</feature>
<dbReference type="NCBIfam" id="TIGR00148">
    <property type="entry name" value="UbiD family decarboxylase"/>
    <property type="match status" value="1"/>
</dbReference>
<feature type="domain" description="3-octaprenyl-4-hydroxybenzoate carboxy-lyase-like N-terminal" evidence="3">
    <location>
        <begin position="15"/>
        <end position="107"/>
    </location>
</feature>
<keyword evidence="1" id="KW-0210">Decarboxylase</keyword>
<comment type="subunit">
    <text evidence="1">Homodimer. May form higher order oligomers.</text>
</comment>
<comment type="cofactor">
    <cofactor evidence="1">
        <name>Mn(2+)</name>
        <dbReference type="ChEBI" id="CHEBI:29035"/>
    </cofactor>
</comment>
<comment type="cofactor">
    <cofactor evidence="1">
        <name>prenylated FMN</name>
        <dbReference type="ChEBI" id="CHEBI:87746"/>
    </cofactor>
    <text evidence="1">Binds 1 prenylated FMN per subunit.</text>
</comment>
<comment type="catalytic activity">
    <reaction evidence="1">
        <text>(E)-cinnamate + H(+) = styrene + CO2</text>
        <dbReference type="Rhea" id="RHEA:46920"/>
        <dbReference type="ChEBI" id="CHEBI:15378"/>
        <dbReference type="ChEBI" id="CHEBI:15669"/>
        <dbReference type="ChEBI" id="CHEBI:16526"/>
        <dbReference type="ChEBI" id="CHEBI:27452"/>
        <dbReference type="EC" id="4.1.1.102"/>
    </reaction>
</comment>
<keyword evidence="1" id="KW-0464">Manganese</keyword>
<comment type="function">
    <text evidence="1">Catalyzes the reversible decarboxylation of aromatic carboxylic acids like ferulic acid, p-coumaric acid or cinnamic acid, producing the corresponding vinyl derivatives 4-vinylphenol, 4-vinylguaiacol, and styrene, respectively, which play the role of aroma metabolites.</text>
</comment>
<feature type="binding site" evidence="1">
    <location>
        <position position="200"/>
    </location>
    <ligand>
        <name>Mn(2+)</name>
        <dbReference type="ChEBI" id="CHEBI:29035"/>
    </ligand>
</feature>
<dbReference type="GO" id="GO:0005737">
    <property type="term" value="C:cytoplasm"/>
    <property type="evidence" value="ECO:0007669"/>
    <property type="project" value="UniProtKB-SubCell"/>
</dbReference>
<feature type="binding site" evidence="1">
    <location>
        <position position="243"/>
    </location>
    <ligand>
        <name>prenylated FMN</name>
        <dbReference type="ChEBI" id="CHEBI:87746"/>
    </ligand>
</feature>
<comment type="similarity">
    <text evidence="1">Belongs to the UbiD family. UbiD-like/FDC subfamily.</text>
</comment>
<feature type="binding site" evidence="1">
    <location>
        <position position="177"/>
    </location>
    <ligand>
        <name>Mn(2+)</name>
        <dbReference type="ChEBI" id="CHEBI:29035"/>
    </ligand>
</feature>
<proteinExistence type="inferred from homology"/>
<dbReference type="GO" id="GO:0016831">
    <property type="term" value="F:carboxy-lyase activity"/>
    <property type="evidence" value="ECO:0007669"/>
    <property type="project" value="UniProtKB-UniRule"/>
</dbReference>
<evidence type="ECO:0000259" key="3">
    <source>
        <dbReference type="Pfam" id="PF20695"/>
    </source>
</evidence>
<evidence type="ECO:0000259" key="2">
    <source>
        <dbReference type="Pfam" id="PF01977"/>
    </source>
</evidence>
<feature type="binding site" evidence="1">
    <location>
        <begin position="199"/>
        <end position="200"/>
    </location>
    <ligand>
        <name>prenylated FMN</name>
        <dbReference type="ChEBI" id="CHEBI:87746"/>
    </ligand>
</feature>
<comment type="catalytic activity">
    <reaction evidence="1">
        <text>(E)-4-coumarate + H(+) = 4-vinylphenol + CO2</text>
        <dbReference type="Rhea" id="RHEA:33227"/>
        <dbReference type="ChEBI" id="CHEBI:1883"/>
        <dbReference type="ChEBI" id="CHEBI:12876"/>
        <dbReference type="ChEBI" id="CHEBI:15378"/>
        <dbReference type="ChEBI" id="CHEBI:16526"/>
        <dbReference type="EC" id="4.1.1.102"/>
    </reaction>
</comment>
<dbReference type="AlphaFoldDB" id="A0A0V1PR73"/>
<evidence type="ECO:0000256" key="1">
    <source>
        <dbReference type="HAMAP-Rule" id="MF_03196"/>
    </source>
</evidence>
<protein>
    <recommendedName>
        <fullName evidence="1">Ferulic acid decarboxylase 1</fullName>
        <ecNumber evidence="1">4.1.1.102</ecNumber>
    </recommendedName>
    <alternativeName>
        <fullName evidence="1">Phenacrylate decarboxylase</fullName>
    </alternativeName>
</protein>
<feature type="active site" description="Proton donor" evidence="1">
    <location>
        <position position="292"/>
    </location>
</feature>
<dbReference type="EC" id="4.1.1.102" evidence="1"/>
<keyword evidence="1" id="KW-0479">Metal-binding</keyword>
<evidence type="ECO:0000313" key="6">
    <source>
        <dbReference type="Proteomes" id="UP000054251"/>
    </source>
</evidence>
<dbReference type="SUPFAM" id="SSF143968">
    <property type="entry name" value="UbiD C-terminal domain-like"/>
    <property type="match status" value="1"/>
</dbReference>
<evidence type="ECO:0000259" key="4">
    <source>
        <dbReference type="Pfam" id="PF20696"/>
    </source>
</evidence>
<comment type="caution">
    <text evidence="5">The sequence shown here is derived from an EMBL/GenBank/DDBJ whole genome shotgun (WGS) entry which is preliminary data.</text>
</comment>
<organism evidence="5 6">
    <name type="scientific">Debaryomyces fabryi</name>
    <dbReference type="NCBI Taxonomy" id="58627"/>
    <lineage>
        <taxon>Eukaryota</taxon>
        <taxon>Fungi</taxon>
        <taxon>Dikarya</taxon>
        <taxon>Ascomycota</taxon>
        <taxon>Saccharomycotina</taxon>
        <taxon>Pichiomycetes</taxon>
        <taxon>Debaryomycetaceae</taxon>
        <taxon>Debaryomyces</taxon>
    </lineage>
</organism>